<sequence>MSMTNETLKSYIVADRMMVLNAIAKDCASVSAKDSATWLKNFDKRVDSYMSIAMPECSDKKRKKKVVRFRKISPYLAFCANYRDSKRDPKTKKLNENVLEITKQAGALWKKMSEKERRPWNTKADEMTKTAKIAWDKKMSKEAITPAAAAIREMKKGELNGLIEKGNVVIPSKASLKDIRELVVAHYYPKTAPTPTQDEITKMKRAELVSLLEKVGVQLSAKKDTKTMQAALISHYYP</sequence>
<dbReference type="SUPFAM" id="SSF47095">
    <property type="entry name" value="HMG-box"/>
    <property type="match status" value="1"/>
</dbReference>
<dbReference type="PROSITE" id="PS50118">
    <property type="entry name" value="HMG_BOX_2"/>
    <property type="match status" value="1"/>
</dbReference>
<proteinExistence type="predicted"/>
<accession>A0A6C0L2S6</accession>
<feature type="domain" description="HMG box" evidence="1">
    <location>
        <begin position="68"/>
        <end position="126"/>
    </location>
</feature>
<dbReference type="InterPro" id="IPR036910">
    <property type="entry name" value="HMG_box_dom_sf"/>
</dbReference>
<dbReference type="Pfam" id="PF00505">
    <property type="entry name" value="HMG_box"/>
    <property type="match status" value="1"/>
</dbReference>
<dbReference type="Gene3D" id="1.10.30.10">
    <property type="entry name" value="High mobility group box domain"/>
    <property type="match status" value="1"/>
</dbReference>
<organism evidence="2">
    <name type="scientific">viral metagenome</name>
    <dbReference type="NCBI Taxonomy" id="1070528"/>
    <lineage>
        <taxon>unclassified sequences</taxon>
        <taxon>metagenomes</taxon>
        <taxon>organismal metagenomes</taxon>
    </lineage>
</organism>
<evidence type="ECO:0000313" key="2">
    <source>
        <dbReference type="EMBL" id="QHU23157.1"/>
    </source>
</evidence>
<dbReference type="AlphaFoldDB" id="A0A6C0L2S6"/>
<dbReference type="EMBL" id="MN741025">
    <property type="protein sequence ID" value="QHU23157.1"/>
    <property type="molecule type" value="Genomic_DNA"/>
</dbReference>
<protein>
    <recommendedName>
        <fullName evidence="1">HMG box domain-containing protein</fullName>
    </recommendedName>
</protein>
<name>A0A6C0L2S6_9ZZZZ</name>
<evidence type="ECO:0000259" key="1">
    <source>
        <dbReference type="PROSITE" id="PS50118"/>
    </source>
</evidence>
<dbReference type="InterPro" id="IPR009071">
    <property type="entry name" value="HMG_box_dom"/>
</dbReference>
<reference evidence="2" key="1">
    <citation type="journal article" date="2020" name="Nature">
        <title>Giant virus diversity and host interactions through global metagenomics.</title>
        <authorList>
            <person name="Schulz F."/>
            <person name="Roux S."/>
            <person name="Paez-Espino D."/>
            <person name="Jungbluth S."/>
            <person name="Walsh D.A."/>
            <person name="Denef V.J."/>
            <person name="McMahon K.D."/>
            <person name="Konstantinidis K.T."/>
            <person name="Eloe-Fadrosh E.A."/>
            <person name="Kyrpides N.C."/>
            <person name="Woyke T."/>
        </authorList>
    </citation>
    <scope>NUCLEOTIDE SEQUENCE</scope>
    <source>
        <strain evidence="2">GVMAG-S-ERX555907-63</strain>
    </source>
</reference>
<dbReference type="CDD" id="cd00084">
    <property type="entry name" value="HMG-box_SF"/>
    <property type="match status" value="1"/>
</dbReference>